<sequence>MSLFSKILIYLISLILLLLLNIIEVESTDQKYSLETRYIEVPLDHFAATSSPKFFKLRYLINSKYHVRGGPVFVYTGNNGDISIFAQNTGFMFDIAPVFNALLVFIEHRYYGQSLPFGNASFSSPENLRYLSSTQALADFAFVIDYLTRSFYENVITHDTHPVVAFGGSYGGMLSAWLRMKYPYSVVGAISSSAPMFYFPGMTSCDLFYDKVTQVFEKFGRDQCVKTIKLGWDVIINLSKTKLGMDFISTTWKLCGRLKGPEDTETLLNWLGKIYVNIALTNYHYPTDLYTPLPAYPVKVFCDKLTTSYFNDTKGLIEHFGHALEVYTNYTGKRVCNNINSTNDDYTEFAYDYQQCTELTMPKCSTDADMFMTKPWDFEKYSMDCYKKFGVRALPPQWSQVTYGGKNLKYYSNIVFSNGMMDPYSCGGVTGNMSATVWAFNISDAPHHIDLRNSDVADNNYVLGARSFHIQAIKQWLNMA</sequence>
<protein>
    <recommendedName>
        <fullName evidence="15">Lysosomal Pro-X carboxypeptidase</fullName>
        <ecNumber evidence="14">3.4.16.2</ecNumber>
    </recommendedName>
    <alternativeName>
        <fullName evidence="17">Proline carboxypeptidase</fullName>
    </alternativeName>
    <alternativeName>
        <fullName evidence="16">Prolylcarboxypeptidase</fullName>
    </alternativeName>
</protein>
<keyword evidence="11" id="KW-0458">Lysosome</keyword>
<dbReference type="InterPro" id="IPR042269">
    <property type="entry name" value="Ser_carbopepase_S28_SKS"/>
</dbReference>
<dbReference type="GO" id="GO:0006508">
    <property type="term" value="P:proteolysis"/>
    <property type="evidence" value="ECO:0007669"/>
    <property type="project" value="UniProtKB-KW"/>
</dbReference>
<evidence type="ECO:0000256" key="11">
    <source>
        <dbReference type="ARBA" id="ARBA00023228"/>
    </source>
</evidence>
<accession>A0A9P0CWU0</accession>
<organism evidence="19 20">
    <name type="scientific">Psylliodes chrysocephalus</name>
    <dbReference type="NCBI Taxonomy" id="3402493"/>
    <lineage>
        <taxon>Eukaryota</taxon>
        <taxon>Metazoa</taxon>
        <taxon>Ecdysozoa</taxon>
        <taxon>Arthropoda</taxon>
        <taxon>Hexapoda</taxon>
        <taxon>Insecta</taxon>
        <taxon>Pterygota</taxon>
        <taxon>Neoptera</taxon>
        <taxon>Endopterygota</taxon>
        <taxon>Coleoptera</taxon>
        <taxon>Polyphaga</taxon>
        <taxon>Cucujiformia</taxon>
        <taxon>Chrysomeloidea</taxon>
        <taxon>Chrysomelidae</taxon>
        <taxon>Galerucinae</taxon>
        <taxon>Alticini</taxon>
        <taxon>Psylliodes</taxon>
    </lineage>
</organism>
<proteinExistence type="inferred from homology"/>
<evidence type="ECO:0000256" key="3">
    <source>
        <dbReference type="ARBA" id="ARBA00011738"/>
    </source>
</evidence>
<dbReference type="PANTHER" id="PTHR11010:SF38">
    <property type="entry name" value="LYSOSOMAL PRO-X CARBOXYPEPTIDASE"/>
    <property type="match status" value="1"/>
</dbReference>
<keyword evidence="5" id="KW-0645">Protease</keyword>
<keyword evidence="20" id="KW-1185">Reference proteome</keyword>
<comment type="subunit">
    <text evidence="3">Homodimer.</text>
</comment>
<evidence type="ECO:0000256" key="12">
    <source>
        <dbReference type="ARBA" id="ARBA00052013"/>
    </source>
</evidence>
<feature type="chain" id="PRO_5040496390" description="Lysosomal Pro-X carboxypeptidase" evidence="18">
    <location>
        <begin position="28"/>
        <end position="480"/>
    </location>
</feature>
<comment type="subcellular location">
    <subcellularLocation>
        <location evidence="1">Lysosome</location>
    </subcellularLocation>
</comment>
<dbReference type="SUPFAM" id="SSF53474">
    <property type="entry name" value="alpha/beta-Hydrolases"/>
    <property type="match status" value="2"/>
</dbReference>
<dbReference type="EC" id="3.4.16.2" evidence="14"/>
<dbReference type="PANTHER" id="PTHR11010">
    <property type="entry name" value="PROTEASE S28 PRO-X CARBOXYPEPTIDASE-RELATED"/>
    <property type="match status" value="1"/>
</dbReference>
<evidence type="ECO:0000313" key="20">
    <source>
        <dbReference type="Proteomes" id="UP001153636"/>
    </source>
</evidence>
<comment type="catalytic activity">
    <reaction evidence="12">
        <text>Cleavage of a -Pro-|-Xaa bond to release a C-terminal amino acid.</text>
        <dbReference type="EC" id="3.4.16.2"/>
    </reaction>
</comment>
<dbReference type="Gene3D" id="1.20.120.980">
    <property type="entry name" value="Serine carboxypeptidase S28, SKS domain"/>
    <property type="match status" value="1"/>
</dbReference>
<evidence type="ECO:0000256" key="14">
    <source>
        <dbReference type="ARBA" id="ARBA00066456"/>
    </source>
</evidence>
<evidence type="ECO:0000313" key="19">
    <source>
        <dbReference type="EMBL" id="CAH1109754.1"/>
    </source>
</evidence>
<gene>
    <name evidence="19" type="ORF">PSYICH_LOCUS10000</name>
</gene>
<keyword evidence="7" id="KW-0378">Hydrolase</keyword>
<dbReference type="AlphaFoldDB" id="A0A9P0CWU0"/>
<dbReference type="FunFam" id="1.20.120.980:FF:000002">
    <property type="entry name" value="lysosomal Pro-X carboxypeptidase"/>
    <property type="match status" value="1"/>
</dbReference>
<keyword evidence="10" id="KW-0325">Glycoprotein</keyword>
<evidence type="ECO:0000256" key="7">
    <source>
        <dbReference type="ARBA" id="ARBA00022801"/>
    </source>
</evidence>
<keyword evidence="8" id="KW-0865">Zymogen</keyword>
<evidence type="ECO:0000256" key="2">
    <source>
        <dbReference type="ARBA" id="ARBA00011079"/>
    </source>
</evidence>
<name>A0A9P0CWU0_9CUCU</name>
<keyword evidence="9" id="KW-1015">Disulfide bond</keyword>
<evidence type="ECO:0000256" key="8">
    <source>
        <dbReference type="ARBA" id="ARBA00023145"/>
    </source>
</evidence>
<evidence type="ECO:0000256" key="13">
    <source>
        <dbReference type="ARBA" id="ARBA00059701"/>
    </source>
</evidence>
<evidence type="ECO:0000256" key="17">
    <source>
        <dbReference type="ARBA" id="ARBA00076608"/>
    </source>
</evidence>
<comment type="function">
    <text evidence="13">Cleaves C-terminal amino acids linked to proline in peptides such as angiotensin II, III and des-Arg9-bradykinin. This cleavage occurs at acidic pH, but enzymatic activity is retained with some substrates at neutral pH.</text>
</comment>
<evidence type="ECO:0000256" key="1">
    <source>
        <dbReference type="ARBA" id="ARBA00004371"/>
    </source>
</evidence>
<dbReference type="GO" id="GO:0004185">
    <property type="term" value="F:serine-type carboxypeptidase activity"/>
    <property type="evidence" value="ECO:0007669"/>
    <property type="project" value="UniProtKB-EC"/>
</dbReference>
<dbReference type="OrthoDB" id="2130629at2759"/>
<evidence type="ECO:0000256" key="16">
    <source>
        <dbReference type="ARBA" id="ARBA00076475"/>
    </source>
</evidence>
<evidence type="ECO:0000256" key="18">
    <source>
        <dbReference type="SAM" id="SignalP"/>
    </source>
</evidence>
<keyword evidence="6 18" id="KW-0732">Signal</keyword>
<reference evidence="19" key="1">
    <citation type="submission" date="2022-01" db="EMBL/GenBank/DDBJ databases">
        <authorList>
            <person name="King R."/>
        </authorList>
    </citation>
    <scope>NUCLEOTIDE SEQUENCE</scope>
</reference>
<evidence type="ECO:0000256" key="15">
    <source>
        <dbReference type="ARBA" id="ARBA00073691"/>
    </source>
</evidence>
<evidence type="ECO:0000256" key="4">
    <source>
        <dbReference type="ARBA" id="ARBA00022645"/>
    </source>
</evidence>
<evidence type="ECO:0000256" key="6">
    <source>
        <dbReference type="ARBA" id="ARBA00022729"/>
    </source>
</evidence>
<dbReference type="InterPro" id="IPR029058">
    <property type="entry name" value="AB_hydrolase_fold"/>
</dbReference>
<evidence type="ECO:0000256" key="9">
    <source>
        <dbReference type="ARBA" id="ARBA00023157"/>
    </source>
</evidence>
<keyword evidence="4" id="KW-0121">Carboxypeptidase</keyword>
<evidence type="ECO:0000256" key="10">
    <source>
        <dbReference type="ARBA" id="ARBA00023180"/>
    </source>
</evidence>
<feature type="signal peptide" evidence="18">
    <location>
        <begin position="1"/>
        <end position="27"/>
    </location>
</feature>
<dbReference type="Proteomes" id="UP001153636">
    <property type="component" value="Chromosome 4"/>
</dbReference>
<dbReference type="Pfam" id="PF05577">
    <property type="entry name" value="Peptidase_S28"/>
    <property type="match status" value="1"/>
</dbReference>
<dbReference type="EMBL" id="OV651816">
    <property type="protein sequence ID" value="CAH1109754.1"/>
    <property type="molecule type" value="Genomic_DNA"/>
</dbReference>
<comment type="similarity">
    <text evidence="2">Belongs to the peptidase S28 family.</text>
</comment>
<dbReference type="GO" id="GO:0008239">
    <property type="term" value="F:dipeptidyl-peptidase activity"/>
    <property type="evidence" value="ECO:0007669"/>
    <property type="project" value="TreeGrafter"/>
</dbReference>
<evidence type="ECO:0000256" key="5">
    <source>
        <dbReference type="ARBA" id="ARBA00022670"/>
    </source>
</evidence>
<dbReference type="Gene3D" id="3.40.50.1820">
    <property type="entry name" value="alpha/beta hydrolase"/>
    <property type="match status" value="1"/>
</dbReference>
<dbReference type="InterPro" id="IPR008758">
    <property type="entry name" value="Peptidase_S28"/>
</dbReference>
<dbReference type="GO" id="GO:0005764">
    <property type="term" value="C:lysosome"/>
    <property type="evidence" value="ECO:0007669"/>
    <property type="project" value="UniProtKB-SubCell"/>
</dbReference>